<evidence type="ECO:0000256" key="2">
    <source>
        <dbReference type="ARBA" id="ARBA00022475"/>
    </source>
</evidence>
<sequence>MKFDIDTYREILDTLTRNKTRSFLTGFGVFWGVFMLVVLIGGGDGLEELLAKNFQGFATNSAFTFAQPTTKPYEGFRKGRQWDMTYKDVERLRANVPELDIVTPLVTEWGKTVVAGDKKFVANVKGVYPEYAKVEEPTILYGRYLNDMDIAGDRKVCVIGKKVYKSLFPNGGDPCGQLLRVDSLYFNVVGVDYSPGNMNINGNAQESVTIPLTILQRLYNLGDVVHLICVTGKPGVTMSNLAQPLRNVIGRAHRVDPTDEKAISVFNTEVMFGMVDSLFEGVNFLIWLVGIGTLLAGGIGVSNIMMVTVRERTTEIGIRRAIGATPKMILSQIVSESIALATVAGMSGILFAVFVLQMLEVANTNDGIMAAHFQIGFWAALGALAFLIVLGVVAGLAPAIRAMSIKPVDAMRDE</sequence>
<dbReference type="InterPro" id="IPR050250">
    <property type="entry name" value="Macrolide_Exporter_MacB"/>
</dbReference>
<keyword evidence="2" id="KW-1003">Cell membrane</keyword>
<evidence type="ECO:0000256" key="3">
    <source>
        <dbReference type="ARBA" id="ARBA00022692"/>
    </source>
</evidence>
<comment type="subcellular location">
    <subcellularLocation>
        <location evidence="1">Cell membrane</location>
        <topology evidence="1">Multi-pass membrane protein</topology>
    </subcellularLocation>
</comment>
<feature type="transmembrane region" description="Helical" evidence="7">
    <location>
        <begin position="329"/>
        <end position="355"/>
    </location>
</feature>
<protein>
    <submittedName>
        <fullName evidence="10">Putative ABC transport system permease protein</fullName>
    </submittedName>
</protein>
<dbReference type="PANTHER" id="PTHR30572:SF4">
    <property type="entry name" value="ABC TRANSPORTER PERMEASE YTRF"/>
    <property type="match status" value="1"/>
</dbReference>
<gene>
    <name evidence="10" type="ORF">C7379_11245</name>
</gene>
<dbReference type="Pfam" id="PF12704">
    <property type="entry name" value="MacB_PCD"/>
    <property type="match status" value="1"/>
</dbReference>
<dbReference type="GO" id="GO:0022857">
    <property type="term" value="F:transmembrane transporter activity"/>
    <property type="evidence" value="ECO:0007669"/>
    <property type="project" value="TreeGrafter"/>
</dbReference>
<dbReference type="Pfam" id="PF02687">
    <property type="entry name" value="FtsX"/>
    <property type="match status" value="1"/>
</dbReference>
<accession>A0A2U0U769</accession>
<evidence type="ECO:0000313" key="10">
    <source>
        <dbReference type="EMBL" id="PVX53464.1"/>
    </source>
</evidence>
<dbReference type="AlphaFoldDB" id="A0A2U0U769"/>
<evidence type="ECO:0000313" key="11">
    <source>
        <dbReference type="Proteomes" id="UP000245870"/>
    </source>
</evidence>
<evidence type="ECO:0000259" key="8">
    <source>
        <dbReference type="Pfam" id="PF02687"/>
    </source>
</evidence>
<feature type="domain" description="ABC3 transporter permease C-terminal" evidence="8">
    <location>
        <begin position="288"/>
        <end position="407"/>
    </location>
</feature>
<evidence type="ECO:0000256" key="1">
    <source>
        <dbReference type="ARBA" id="ARBA00004651"/>
    </source>
</evidence>
<dbReference type="Proteomes" id="UP000245870">
    <property type="component" value="Unassembled WGS sequence"/>
</dbReference>
<keyword evidence="5 7" id="KW-0472">Membrane</keyword>
<evidence type="ECO:0000256" key="6">
    <source>
        <dbReference type="ARBA" id="ARBA00038076"/>
    </source>
</evidence>
<keyword evidence="4 7" id="KW-1133">Transmembrane helix</keyword>
<dbReference type="PANTHER" id="PTHR30572">
    <property type="entry name" value="MEMBRANE COMPONENT OF TRANSPORTER-RELATED"/>
    <property type="match status" value="1"/>
</dbReference>
<feature type="transmembrane region" description="Helical" evidence="7">
    <location>
        <begin position="284"/>
        <end position="309"/>
    </location>
</feature>
<evidence type="ECO:0000256" key="5">
    <source>
        <dbReference type="ARBA" id="ARBA00023136"/>
    </source>
</evidence>
<dbReference type="GO" id="GO:0005886">
    <property type="term" value="C:plasma membrane"/>
    <property type="evidence" value="ECO:0007669"/>
    <property type="project" value="UniProtKB-SubCell"/>
</dbReference>
<comment type="similarity">
    <text evidence="6">Belongs to the ABC-4 integral membrane protein family.</text>
</comment>
<proteinExistence type="inferred from homology"/>
<comment type="caution">
    <text evidence="10">The sequence shown here is derived from an EMBL/GenBank/DDBJ whole genome shotgun (WGS) entry which is preliminary data.</text>
</comment>
<name>A0A2U0U769_9BACT</name>
<keyword evidence="3 7" id="KW-0812">Transmembrane</keyword>
<evidence type="ECO:0000256" key="4">
    <source>
        <dbReference type="ARBA" id="ARBA00022989"/>
    </source>
</evidence>
<feature type="domain" description="MacB-like periplasmic core" evidence="9">
    <location>
        <begin position="22"/>
        <end position="247"/>
    </location>
</feature>
<dbReference type="EMBL" id="QENY01000012">
    <property type="protein sequence ID" value="PVX53464.1"/>
    <property type="molecule type" value="Genomic_DNA"/>
</dbReference>
<evidence type="ECO:0000259" key="9">
    <source>
        <dbReference type="Pfam" id="PF12704"/>
    </source>
</evidence>
<feature type="transmembrane region" description="Helical" evidence="7">
    <location>
        <begin position="375"/>
        <end position="397"/>
    </location>
</feature>
<organism evidence="10 11">
    <name type="scientific">Hallella colorans</name>
    <dbReference type="NCBI Taxonomy" id="1703337"/>
    <lineage>
        <taxon>Bacteria</taxon>
        <taxon>Pseudomonadati</taxon>
        <taxon>Bacteroidota</taxon>
        <taxon>Bacteroidia</taxon>
        <taxon>Bacteroidales</taxon>
        <taxon>Prevotellaceae</taxon>
        <taxon>Hallella</taxon>
    </lineage>
</organism>
<dbReference type="InterPro" id="IPR003838">
    <property type="entry name" value="ABC3_permease_C"/>
</dbReference>
<evidence type="ECO:0000256" key="7">
    <source>
        <dbReference type="SAM" id="Phobius"/>
    </source>
</evidence>
<keyword evidence="11" id="KW-1185">Reference proteome</keyword>
<dbReference type="InterPro" id="IPR025857">
    <property type="entry name" value="MacB_PCD"/>
</dbReference>
<dbReference type="OrthoDB" id="9770036at2"/>
<dbReference type="RefSeq" id="WP_116616695.1">
    <property type="nucleotide sequence ID" value="NZ_QENY01000012.1"/>
</dbReference>
<reference evidence="10 11" key="1">
    <citation type="submission" date="2018-05" db="EMBL/GenBank/DDBJ databases">
        <title>Genomic Encyclopedia of Type Strains, Phase IV (KMG-IV): sequencing the most valuable type-strain genomes for metagenomic binning, comparative biology and taxonomic classification.</title>
        <authorList>
            <person name="Goeker M."/>
        </authorList>
    </citation>
    <scope>NUCLEOTIDE SEQUENCE [LARGE SCALE GENOMIC DNA]</scope>
    <source>
        <strain evidence="10 11">DSM 100333</strain>
    </source>
</reference>
<feature type="transmembrane region" description="Helical" evidence="7">
    <location>
        <begin position="21"/>
        <end position="42"/>
    </location>
</feature>